<feature type="region of interest" description="Disordered" evidence="1">
    <location>
        <begin position="115"/>
        <end position="139"/>
    </location>
</feature>
<comment type="caution">
    <text evidence="3">The sequence shown here is derived from an EMBL/GenBank/DDBJ whole genome shotgun (WGS) entry which is preliminary data.</text>
</comment>
<reference evidence="3" key="1">
    <citation type="submission" date="2017-05" db="EMBL/GenBank/DDBJ databases">
        <title>Complete and WGS of Bordetella genogroups.</title>
        <authorList>
            <person name="Spilker T."/>
            <person name="Lipuma J."/>
        </authorList>
    </citation>
    <scope>NUCLEOTIDE SEQUENCE</scope>
    <source>
        <strain evidence="3">AU21707</strain>
    </source>
</reference>
<dbReference type="RefSeq" id="WP_094849662.1">
    <property type="nucleotide sequence ID" value="NZ_NEVJ01000003.1"/>
</dbReference>
<sequence>MNKHYRIGAWCAGVLLAGGMAAAQAQQAGQAPANRLAVRGTIEQVTDTTLKVKARNGKDVSLALPSNVAVRAVSLAKLGDIKPDSFIGTAATPQPDGTLKALEVHVFAASLRGSGEGNRPWMGTDGKTGQMTNGTVGSLVGTNGTTMKVKYKDGEKTVVVPPDVPIVYMEPGDRGLLKTGAPVLVFPTKNADGSLTAATVIAGKDGTIPPM</sequence>
<evidence type="ECO:0000313" key="4">
    <source>
        <dbReference type="Proteomes" id="UP000216857"/>
    </source>
</evidence>
<name>A0A261R811_9BORD</name>
<feature type="chain" id="PRO_5012085471" description="DUF5666 domain-containing protein" evidence="2">
    <location>
        <begin position="26"/>
        <end position="211"/>
    </location>
</feature>
<evidence type="ECO:0000256" key="2">
    <source>
        <dbReference type="SAM" id="SignalP"/>
    </source>
</evidence>
<feature type="signal peptide" evidence="2">
    <location>
        <begin position="1"/>
        <end position="25"/>
    </location>
</feature>
<evidence type="ECO:0000256" key="1">
    <source>
        <dbReference type="SAM" id="MobiDB-lite"/>
    </source>
</evidence>
<proteinExistence type="predicted"/>
<dbReference type="OrthoDB" id="7068047at2"/>
<feature type="compositionally biased region" description="Polar residues" evidence="1">
    <location>
        <begin position="127"/>
        <end position="139"/>
    </location>
</feature>
<dbReference type="EMBL" id="NEVJ01000003">
    <property type="protein sequence ID" value="OZI21139.1"/>
    <property type="molecule type" value="Genomic_DNA"/>
</dbReference>
<accession>A0A261R811</accession>
<dbReference type="Proteomes" id="UP000216857">
    <property type="component" value="Unassembled WGS sequence"/>
</dbReference>
<evidence type="ECO:0008006" key="5">
    <source>
        <dbReference type="Google" id="ProtNLM"/>
    </source>
</evidence>
<organism evidence="3 4">
    <name type="scientific">Bordetella genomosp. 9</name>
    <dbReference type="NCBI Taxonomy" id="1416803"/>
    <lineage>
        <taxon>Bacteria</taxon>
        <taxon>Pseudomonadati</taxon>
        <taxon>Pseudomonadota</taxon>
        <taxon>Betaproteobacteria</taxon>
        <taxon>Burkholderiales</taxon>
        <taxon>Alcaligenaceae</taxon>
        <taxon>Bordetella</taxon>
    </lineage>
</organism>
<evidence type="ECO:0000313" key="3">
    <source>
        <dbReference type="EMBL" id="OZI21139.1"/>
    </source>
</evidence>
<protein>
    <recommendedName>
        <fullName evidence="5">DUF5666 domain-containing protein</fullName>
    </recommendedName>
</protein>
<keyword evidence="4" id="KW-1185">Reference proteome</keyword>
<gene>
    <name evidence="3" type="ORF">CAL26_27290</name>
</gene>
<dbReference type="AlphaFoldDB" id="A0A261R811"/>
<keyword evidence="2" id="KW-0732">Signal</keyword>